<reference evidence="12 13" key="1">
    <citation type="submission" date="2024-06" db="EMBL/GenBank/DDBJ databases">
        <authorList>
            <person name="Tuo L."/>
        </authorList>
    </citation>
    <scope>NUCLEOTIDE SEQUENCE [LARGE SCALE GENOMIC DNA]</scope>
    <source>
        <strain evidence="12 13">ZMM04-5</strain>
    </source>
</reference>
<evidence type="ECO:0000256" key="1">
    <source>
        <dbReference type="ARBA" id="ARBA00004496"/>
    </source>
</evidence>
<evidence type="ECO:0000256" key="5">
    <source>
        <dbReference type="ARBA" id="ARBA00022490"/>
    </source>
</evidence>
<evidence type="ECO:0000256" key="4">
    <source>
        <dbReference type="ARBA" id="ARBA00013346"/>
    </source>
</evidence>
<evidence type="ECO:0000256" key="10">
    <source>
        <dbReference type="ARBA" id="ARBA00031323"/>
    </source>
</evidence>
<dbReference type="PANTHER" id="PTHR11579:SF0">
    <property type="entry name" value="PROTEIN-L-ISOASPARTATE(D-ASPARTATE) O-METHYLTRANSFERASE"/>
    <property type="match status" value="1"/>
</dbReference>
<dbReference type="RefSeq" id="WP_367725358.1">
    <property type="nucleotide sequence ID" value="NZ_JBFOCI010000007.1"/>
</dbReference>
<accession>A0ABV3R4Q0</accession>
<dbReference type="InterPro" id="IPR000682">
    <property type="entry name" value="PCMT"/>
</dbReference>
<dbReference type="EC" id="2.1.1.77" evidence="3"/>
<dbReference type="Pfam" id="PF01135">
    <property type="entry name" value="PCMT"/>
    <property type="match status" value="1"/>
</dbReference>
<organism evidence="12 13">
    <name type="scientific">Mesorhizobium marinum</name>
    <dbReference type="NCBI Taxonomy" id="3228790"/>
    <lineage>
        <taxon>Bacteria</taxon>
        <taxon>Pseudomonadati</taxon>
        <taxon>Pseudomonadota</taxon>
        <taxon>Alphaproteobacteria</taxon>
        <taxon>Hyphomicrobiales</taxon>
        <taxon>Phyllobacteriaceae</taxon>
        <taxon>Mesorhizobium</taxon>
    </lineage>
</organism>
<protein>
    <recommendedName>
        <fullName evidence="4">Protein-L-isoaspartate O-methyltransferase</fullName>
        <ecNumber evidence="3">2.1.1.77</ecNumber>
    </recommendedName>
    <alternativeName>
        <fullName evidence="11">L-isoaspartyl protein carboxyl methyltransferase</fullName>
    </alternativeName>
    <alternativeName>
        <fullName evidence="9">Protein L-isoaspartyl methyltransferase</fullName>
    </alternativeName>
    <alternativeName>
        <fullName evidence="10">Protein-beta-aspartate methyltransferase</fullName>
    </alternativeName>
</protein>
<evidence type="ECO:0000256" key="3">
    <source>
        <dbReference type="ARBA" id="ARBA00011890"/>
    </source>
</evidence>
<evidence type="ECO:0000256" key="7">
    <source>
        <dbReference type="ARBA" id="ARBA00022679"/>
    </source>
</evidence>
<sequence length="288" mass="30789">MTRSDDHRLTEARLHYGRMMAEASGSPDPRIGRVFETLAREDFLPPAPWRILGAHRYEEVPASDAAQLYRNVLVAIDAERGINNGEPFLHAQWIGAVAPQPGESVVHVGAGGGYYTAALALLVEPGGFVVAYEIDPQLAVMAGRNLAPYANVSLRGADAVTAALDEADILYVNAGVVAPPLAWLRALKPGGRMIFPWRPAREIGLTVLVTRAPGGYAMRIVGGSWFIPCVGASDARLCLKTPMPRDAQSARSIVPAADRAPDKTAVAIYPEIWFSSAAIGVVEPTSDN</sequence>
<dbReference type="EMBL" id="JBFOCI010000007">
    <property type="protein sequence ID" value="MEW9808133.1"/>
    <property type="molecule type" value="Genomic_DNA"/>
</dbReference>
<keyword evidence="13" id="KW-1185">Reference proteome</keyword>
<evidence type="ECO:0000256" key="8">
    <source>
        <dbReference type="ARBA" id="ARBA00022691"/>
    </source>
</evidence>
<dbReference type="CDD" id="cd02440">
    <property type="entry name" value="AdoMet_MTases"/>
    <property type="match status" value="1"/>
</dbReference>
<keyword evidence="5" id="KW-0963">Cytoplasm</keyword>
<evidence type="ECO:0000313" key="12">
    <source>
        <dbReference type="EMBL" id="MEW9808133.1"/>
    </source>
</evidence>
<keyword evidence="7" id="KW-0808">Transferase</keyword>
<name>A0ABV3R4Q0_9HYPH</name>
<evidence type="ECO:0000313" key="13">
    <source>
        <dbReference type="Proteomes" id="UP001556196"/>
    </source>
</evidence>
<evidence type="ECO:0000256" key="6">
    <source>
        <dbReference type="ARBA" id="ARBA00022603"/>
    </source>
</evidence>
<evidence type="ECO:0000256" key="11">
    <source>
        <dbReference type="ARBA" id="ARBA00031350"/>
    </source>
</evidence>
<comment type="similarity">
    <text evidence="2">Belongs to the methyltransferase superfamily. L-isoaspartyl/D-aspartyl protein methyltransferase family.</text>
</comment>
<evidence type="ECO:0000256" key="2">
    <source>
        <dbReference type="ARBA" id="ARBA00005369"/>
    </source>
</evidence>
<dbReference type="InterPro" id="IPR029063">
    <property type="entry name" value="SAM-dependent_MTases_sf"/>
</dbReference>
<keyword evidence="8" id="KW-0949">S-adenosyl-L-methionine</keyword>
<dbReference type="PANTHER" id="PTHR11579">
    <property type="entry name" value="PROTEIN-L-ISOASPARTATE O-METHYLTRANSFERASE"/>
    <property type="match status" value="1"/>
</dbReference>
<dbReference type="SUPFAM" id="SSF53335">
    <property type="entry name" value="S-adenosyl-L-methionine-dependent methyltransferases"/>
    <property type="match status" value="1"/>
</dbReference>
<comment type="subcellular location">
    <subcellularLocation>
        <location evidence="1">Cytoplasm</location>
    </subcellularLocation>
</comment>
<keyword evidence="6" id="KW-0489">Methyltransferase</keyword>
<proteinExistence type="inferred from homology"/>
<dbReference type="Proteomes" id="UP001556196">
    <property type="component" value="Unassembled WGS sequence"/>
</dbReference>
<evidence type="ECO:0000256" key="9">
    <source>
        <dbReference type="ARBA" id="ARBA00030757"/>
    </source>
</evidence>
<dbReference type="Gene3D" id="3.40.50.150">
    <property type="entry name" value="Vaccinia Virus protein VP39"/>
    <property type="match status" value="1"/>
</dbReference>
<gene>
    <name evidence="12" type="ORF">ABUE31_19270</name>
</gene>
<comment type="caution">
    <text evidence="12">The sequence shown here is derived from an EMBL/GenBank/DDBJ whole genome shotgun (WGS) entry which is preliminary data.</text>
</comment>